<protein>
    <submittedName>
        <fullName evidence="1">MFS general substrate transporter</fullName>
    </submittedName>
</protein>
<accession>A0ACD3BHF6</accession>
<dbReference type="EMBL" id="ML208259">
    <property type="protein sequence ID" value="TFK77325.1"/>
    <property type="molecule type" value="Genomic_DNA"/>
</dbReference>
<organism evidence="1 2">
    <name type="scientific">Pluteus cervinus</name>
    <dbReference type="NCBI Taxonomy" id="181527"/>
    <lineage>
        <taxon>Eukaryota</taxon>
        <taxon>Fungi</taxon>
        <taxon>Dikarya</taxon>
        <taxon>Basidiomycota</taxon>
        <taxon>Agaricomycotina</taxon>
        <taxon>Agaricomycetes</taxon>
        <taxon>Agaricomycetidae</taxon>
        <taxon>Agaricales</taxon>
        <taxon>Pluteineae</taxon>
        <taxon>Pluteaceae</taxon>
        <taxon>Pluteus</taxon>
    </lineage>
</organism>
<proteinExistence type="predicted"/>
<evidence type="ECO:0000313" key="1">
    <source>
        <dbReference type="EMBL" id="TFK77325.1"/>
    </source>
</evidence>
<gene>
    <name evidence="1" type="ORF">BDN72DRAFT_830494</name>
</gene>
<dbReference type="Proteomes" id="UP000308600">
    <property type="component" value="Unassembled WGS sequence"/>
</dbReference>
<keyword evidence="2" id="KW-1185">Reference proteome</keyword>
<evidence type="ECO:0000313" key="2">
    <source>
        <dbReference type="Proteomes" id="UP000308600"/>
    </source>
</evidence>
<name>A0ACD3BHF6_9AGAR</name>
<sequence length="501" mass="54606">MDRKETPSPVDATPPPASSKEVEPPRPFSIYTRNEKWMIVSLIAFAGLFSPLTANIYFPAIPTLVQEFHKSTELINLTVTMYIIFQGLAPMLWGTLSDQWGRRPIYMACLFVLAMSCVGLALVPTNAYWLLMLLRCFQAAGSASTIAIGAGVIGDISTRAERGGFYGLFTMGPLVGPAIGPVIGGLLAGHLGWRSIFWFLCIAASVCFIILVLFLPETLRLLVGDGSIRPPLIYRPIIPIVGRKVHQQRPDPAEETRKKFQNPLLLLIQIDILNLLCISALACAVFYSVLAPISTLLMETYPFLDETKIGLCFLGIGFGMVIGSSITGRFLDRQYAAIKAQHLKKRRNSGTSETEGGNNDVDLSFPIERARLQWIPIPILLMVGCSAGYGWCIQKGVNLAAPLILQVLVGLLAISAMNPVQTLMIDLVPKQSSSVTACNNLVRCTLSAVIVALVDVIIQAVGTGWTYVIMSGMSLACLPLVFVAIKIGPRCREKRRNATHS</sequence>
<reference evidence="1 2" key="1">
    <citation type="journal article" date="2019" name="Nat. Ecol. Evol.">
        <title>Megaphylogeny resolves global patterns of mushroom evolution.</title>
        <authorList>
            <person name="Varga T."/>
            <person name="Krizsan K."/>
            <person name="Foldi C."/>
            <person name="Dima B."/>
            <person name="Sanchez-Garcia M."/>
            <person name="Sanchez-Ramirez S."/>
            <person name="Szollosi G.J."/>
            <person name="Szarkandi J.G."/>
            <person name="Papp V."/>
            <person name="Albert L."/>
            <person name="Andreopoulos W."/>
            <person name="Angelini C."/>
            <person name="Antonin V."/>
            <person name="Barry K.W."/>
            <person name="Bougher N.L."/>
            <person name="Buchanan P."/>
            <person name="Buyck B."/>
            <person name="Bense V."/>
            <person name="Catcheside P."/>
            <person name="Chovatia M."/>
            <person name="Cooper J."/>
            <person name="Damon W."/>
            <person name="Desjardin D."/>
            <person name="Finy P."/>
            <person name="Geml J."/>
            <person name="Haridas S."/>
            <person name="Hughes K."/>
            <person name="Justo A."/>
            <person name="Karasinski D."/>
            <person name="Kautmanova I."/>
            <person name="Kiss B."/>
            <person name="Kocsube S."/>
            <person name="Kotiranta H."/>
            <person name="LaButti K.M."/>
            <person name="Lechner B.E."/>
            <person name="Liimatainen K."/>
            <person name="Lipzen A."/>
            <person name="Lukacs Z."/>
            <person name="Mihaltcheva S."/>
            <person name="Morgado L.N."/>
            <person name="Niskanen T."/>
            <person name="Noordeloos M.E."/>
            <person name="Ohm R.A."/>
            <person name="Ortiz-Santana B."/>
            <person name="Ovrebo C."/>
            <person name="Racz N."/>
            <person name="Riley R."/>
            <person name="Savchenko A."/>
            <person name="Shiryaev A."/>
            <person name="Soop K."/>
            <person name="Spirin V."/>
            <person name="Szebenyi C."/>
            <person name="Tomsovsky M."/>
            <person name="Tulloss R.E."/>
            <person name="Uehling J."/>
            <person name="Grigoriev I.V."/>
            <person name="Vagvolgyi C."/>
            <person name="Papp T."/>
            <person name="Martin F.M."/>
            <person name="Miettinen O."/>
            <person name="Hibbett D.S."/>
            <person name="Nagy L.G."/>
        </authorList>
    </citation>
    <scope>NUCLEOTIDE SEQUENCE [LARGE SCALE GENOMIC DNA]</scope>
    <source>
        <strain evidence="1 2">NL-1719</strain>
    </source>
</reference>